<sequence length="319" mass="36446">MAEIMEQGILIRDVDTKNIMTKSSLPVGGYSVNPYVGCTHGCKYCYASFMKRFTGHTEPWGTFLDVKHWPEIRDPRKYRGQRVVIGSVTDGYLPQEARFGNTRRLLEQLKDSGAEILICTKSDLVVRDIDLLREMGKVTVSWSINTLDEGFRADMDRAVSIERRLSAMKQVYDAGIRTVCFISPVFPGITDFEAIFHRVKDQCDLVWLENLNLRGGFKGEILDYIGEKYPHLTDLYHAIYSKGDRSYFRALEQRAEQLAGENGCPFVDNELPYGRAEPGHPVIVDYFYHEEIRGSENTGKRTGRKQRPPEEDCEVPQKG</sequence>
<dbReference type="InterPro" id="IPR058240">
    <property type="entry name" value="rSAM_sf"/>
</dbReference>
<dbReference type="RefSeq" id="WP_349232021.1">
    <property type="nucleotide sequence ID" value="NZ_JBBMFK010000018.1"/>
</dbReference>
<keyword evidence="2" id="KW-0408">Iron</keyword>
<evidence type="ECO:0000256" key="2">
    <source>
        <dbReference type="ARBA" id="ARBA00023004"/>
    </source>
</evidence>
<dbReference type="PROSITE" id="PS51918">
    <property type="entry name" value="RADICAL_SAM"/>
    <property type="match status" value="1"/>
</dbReference>
<dbReference type="InterPro" id="IPR031012">
    <property type="entry name" value="rSAM_mob_pairB"/>
</dbReference>
<dbReference type="Gene3D" id="3.80.30.30">
    <property type="match status" value="1"/>
</dbReference>
<proteinExistence type="predicted"/>
<dbReference type="CDD" id="cd01335">
    <property type="entry name" value="Radical_SAM"/>
    <property type="match status" value="1"/>
</dbReference>
<dbReference type="Proteomes" id="UP001464378">
    <property type="component" value="Unassembled WGS sequence"/>
</dbReference>
<dbReference type="PANTHER" id="PTHR43432">
    <property type="entry name" value="SLR0285 PROTEIN"/>
    <property type="match status" value="1"/>
</dbReference>
<dbReference type="PANTHER" id="PTHR43432:SF6">
    <property type="entry name" value="RADICAL SAM CORE DOMAIN-CONTAINING PROTEIN"/>
    <property type="match status" value="1"/>
</dbReference>
<dbReference type="SFLD" id="SFLDS00029">
    <property type="entry name" value="Radical_SAM"/>
    <property type="match status" value="1"/>
</dbReference>
<feature type="region of interest" description="Disordered" evidence="4">
    <location>
        <begin position="294"/>
        <end position="319"/>
    </location>
</feature>
<evidence type="ECO:0000259" key="5">
    <source>
        <dbReference type="PROSITE" id="PS51918"/>
    </source>
</evidence>
<feature type="domain" description="Radical SAM core" evidence="5">
    <location>
        <begin position="24"/>
        <end position="261"/>
    </location>
</feature>
<name>A0ABV1EBJ2_9FIRM</name>
<keyword evidence="1" id="KW-0479">Metal-binding</keyword>
<reference evidence="6 7" key="1">
    <citation type="submission" date="2024-03" db="EMBL/GenBank/DDBJ databases">
        <title>Human intestinal bacterial collection.</title>
        <authorList>
            <person name="Pauvert C."/>
            <person name="Hitch T.C.A."/>
            <person name="Clavel T."/>
        </authorList>
    </citation>
    <scope>NUCLEOTIDE SEQUENCE [LARGE SCALE GENOMIC DNA]</scope>
    <source>
        <strain evidence="6 7">CLA-AP-H29</strain>
    </source>
</reference>
<keyword evidence="3" id="KW-0411">Iron-sulfur</keyword>
<organism evidence="6 7">
    <name type="scientific">Pseudoflavonifractor intestinihominis</name>
    <dbReference type="NCBI Taxonomy" id="3133171"/>
    <lineage>
        <taxon>Bacteria</taxon>
        <taxon>Bacillati</taxon>
        <taxon>Bacillota</taxon>
        <taxon>Clostridia</taxon>
        <taxon>Eubacteriales</taxon>
        <taxon>Oscillospiraceae</taxon>
        <taxon>Pseudoflavonifractor</taxon>
    </lineage>
</organism>
<dbReference type="Pfam" id="PF04055">
    <property type="entry name" value="Radical_SAM"/>
    <property type="match status" value="1"/>
</dbReference>
<evidence type="ECO:0000256" key="3">
    <source>
        <dbReference type="ARBA" id="ARBA00023014"/>
    </source>
</evidence>
<dbReference type="InterPro" id="IPR006638">
    <property type="entry name" value="Elp3/MiaA/NifB-like_rSAM"/>
</dbReference>
<keyword evidence="7" id="KW-1185">Reference proteome</keyword>
<dbReference type="EMBL" id="JBBMFK010000018">
    <property type="protein sequence ID" value="MEQ2444032.1"/>
    <property type="molecule type" value="Genomic_DNA"/>
</dbReference>
<dbReference type="SMART" id="SM00729">
    <property type="entry name" value="Elp3"/>
    <property type="match status" value="1"/>
</dbReference>
<dbReference type="InterPro" id="IPR040086">
    <property type="entry name" value="MJ0683-like"/>
</dbReference>
<evidence type="ECO:0000313" key="6">
    <source>
        <dbReference type="EMBL" id="MEQ2444032.1"/>
    </source>
</evidence>
<evidence type="ECO:0000313" key="7">
    <source>
        <dbReference type="Proteomes" id="UP001464378"/>
    </source>
</evidence>
<dbReference type="SFLD" id="SFLDG01084">
    <property type="entry name" value="Uncharacterised_Radical_SAM_Su"/>
    <property type="match status" value="1"/>
</dbReference>
<gene>
    <name evidence="6" type="ORF">WMO64_11225</name>
</gene>
<comment type="caution">
    <text evidence="6">The sequence shown here is derived from an EMBL/GenBank/DDBJ whole genome shotgun (WGS) entry which is preliminary data.</text>
</comment>
<dbReference type="NCBIfam" id="TIGR04470">
    <property type="entry name" value="rSAM_mob_pairB"/>
    <property type="match status" value="1"/>
</dbReference>
<feature type="compositionally biased region" description="Basic and acidic residues" evidence="4">
    <location>
        <begin position="307"/>
        <end position="319"/>
    </location>
</feature>
<protein>
    <submittedName>
        <fullName evidence="6">Radical SAM mobile pair protein B</fullName>
    </submittedName>
</protein>
<evidence type="ECO:0000256" key="1">
    <source>
        <dbReference type="ARBA" id="ARBA00022723"/>
    </source>
</evidence>
<dbReference type="SUPFAM" id="SSF102114">
    <property type="entry name" value="Radical SAM enzymes"/>
    <property type="match status" value="1"/>
</dbReference>
<dbReference type="InterPro" id="IPR007197">
    <property type="entry name" value="rSAM"/>
</dbReference>
<accession>A0ABV1EBJ2</accession>
<evidence type="ECO:0000256" key="4">
    <source>
        <dbReference type="SAM" id="MobiDB-lite"/>
    </source>
</evidence>